<feature type="transmembrane region" description="Helical" evidence="1">
    <location>
        <begin position="47"/>
        <end position="66"/>
    </location>
</feature>
<name>A0ABW5RD71_9BACL</name>
<organism evidence="2 3">
    <name type="scientific">Marinicrinis sediminis</name>
    <dbReference type="NCBI Taxonomy" id="1652465"/>
    <lineage>
        <taxon>Bacteria</taxon>
        <taxon>Bacillati</taxon>
        <taxon>Bacillota</taxon>
        <taxon>Bacilli</taxon>
        <taxon>Bacillales</taxon>
        <taxon>Paenibacillaceae</taxon>
    </lineage>
</organism>
<keyword evidence="1" id="KW-0472">Membrane</keyword>
<protein>
    <submittedName>
        <fullName evidence="2">Alkaline shock response membrane anchor protein AmaP</fullName>
    </submittedName>
</protein>
<comment type="caution">
    <text evidence="2">The sequence shown here is derived from an EMBL/GenBank/DDBJ whole genome shotgun (WGS) entry which is preliminary data.</text>
</comment>
<sequence length="181" mass="19956">MVRVIDRLLLFLFSLTGTVAAILMIIVSFLADHPLYDLLELEEVPNLTAVLAGSAVLLLISIRFLYISTRFSEGKPSSIDQRTDFGDISISLDTIENLTLRAAGRVKGVKDLKARVSFDQSGIYLKIRTFVDGDRAIPALTEEVQQVVKEYIEELTGIPVSQVSVFVANIVPSSTIKSRVE</sequence>
<dbReference type="Proteomes" id="UP001597497">
    <property type="component" value="Unassembled WGS sequence"/>
</dbReference>
<evidence type="ECO:0000256" key="1">
    <source>
        <dbReference type="SAM" id="Phobius"/>
    </source>
</evidence>
<gene>
    <name evidence="2" type="primary">amaP</name>
    <name evidence="2" type="ORF">ACFSUC_14470</name>
</gene>
<evidence type="ECO:0000313" key="2">
    <source>
        <dbReference type="EMBL" id="MFD2672769.1"/>
    </source>
</evidence>
<keyword evidence="1" id="KW-0812">Transmembrane</keyword>
<reference evidence="3" key="1">
    <citation type="journal article" date="2019" name="Int. J. Syst. Evol. Microbiol.">
        <title>The Global Catalogue of Microorganisms (GCM) 10K type strain sequencing project: providing services to taxonomists for standard genome sequencing and annotation.</title>
        <authorList>
            <consortium name="The Broad Institute Genomics Platform"/>
            <consortium name="The Broad Institute Genome Sequencing Center for Infectious Disease"/>
            <person name="Wu L."/>
            <person name="Ma J."/>
        </authorList>
    </citation>
    <scope>NUCLEOTIDE SEQUENCE [LARGE SCALE GENOMIC DNA]</scope>
    <source>
        <strain evidence="3">KCTC 33676</strain>
    </source>
</reference>
<dbReference type="RefSeq" id="WP_379930332.1">
    <property type="nucleotide sequence ID" value="NZ_JBHUMM010000043.1"/>
</dbReference>
<proteinExistence type="predicted"/>
<feature type="transmembrane region" description="Helical" evidence="1">
    <location>
        <begin position="7"/>
        <end position="27"/>
    </location>
</feature>
<accession>A0ABW5RD71</accession>
<keyword evidence="3" id="KW-1185">Reference proteome</keyword>
<keyword evidence="1" id="KW-1133">Transmembrane helix</keyword>
<dbReference type="NCBIfam" id="NF033218">
    <property type="entry name" value="anchor_AmaP"/>
    <property type="match status" value="1"/>
</dbReference>
<dbReference type="EMBL" id="JBHUMM010000043">
    <property type="protein sequence ID" value="MFD2672769.1"/>
    <property type="molecule type" value="Genomic_DNA"/>
</dbReference>
<evidence type="ECO:0000313" key="3">
    <source>
        <dbReference type="Proteomes" id="UP001597497"/>
    </source>
</evidence>